<dbReference type="InterPro" id="IPR045851">
    <property type="entry name" value="AMP-bd_C_sf"/>
</dbReference>
<gene>
    <name evidence="4" type="ORF">GG681_13255</name>
</gene>
<evidence type="ECO:0000256" key="1">
    <source>
        <dbReference type="ARBA" id="ARBA00022450"/>
    </source>
</evidence>
<evidence type="ECO:0000313" key="4">
    <source>
        <dbReference type="EMBL" id="MQY43608.1"/>
    </source>
</evidence>
<dbReference type="Gene3D" id="1.10.1200.10">
    <property type="entry name" value="ACP-like"/>
    <property type="match status" value="1"/>
</dbReference>
<evidence type="ECO:0000259" key="3">
    <source>
        <dbReference type="PROSITE" id="PS50075"/>
    </source>
</evidence>
<dbReference type="InterPro" id="IPR036736">
    <property type="entry name" value="ACP-like_sf"/>
</dbReference>
<organism evidence="4 5">
    <name type="scientific">Tritonibacter aquimaris</name>
    <dbReference type="NCBI Taxonomy" id="2663379"/>
    <lineage>
        <taxon>Bacteria</taxon>
        <taxon>Pseudomonadati</taxon>
        <taxon>Pseudomonadota</taxon>
        <taxon>Alphaproteobacteria</taxon>
        <taxon>Rhodobacterales</taxon>
        <taxon>Paracoccaceae</taxon>
        <taxon>Tritonibacter</taxon>
    </lineage>
</organism>
<sequence>MSNTVASELVLAIESHANRLALSDAHRQLSYAQLGQFVMALDAPMRAHEVVGIFGAPGLAMGASAIACVIHGRPFVHLDPAMPQMVLHNILSELRVGLVILCEPAEPGKLSGECATLEAEAFLAEALNSTDTAPQELRAPPVAPTDPIYLVATSGTTGRPKCIPVTQDAAFLSYQWRDAYTPYTPDTRVGIYVFAIWEMFRPLRNGASLWFPDAGTLFAPTRLAHFLSENHIDEMLFTPSFYDTFLNALDTERAAALHLSRVILNGEVVSDDLISASKAKLPKTTLLNLYSICETHDICISELTQPAGGAPAPVGIPMSHLRAVILDEAEQPCPPGTSGQLFFEGSRMLGPGYVNRPEETRLRFREMVINGRKMRLYDTGDQARETADGTLYIEGRIAHMLKLRGFSIQTNELIETMRDRIGFFQAAPWVSEVKGRGQCLIFYFAADCDQATRNAKTWGLEPGINRTPAALAAELRELVPHYCVPAFLVQMEALPLHPVSGKADVNALPNIEDSTTTEPQNSNDLVLSAAARAMSCSATDLDPALSFHDLGGDSLMCVNLILELERIYNLPVDFDLAMNVPLHRLDQLLTQEADAPAVAEPFEQPGILLTGATGFLGGHVLAHAARTLPEGEVVYCLVRNKNRGARDRLDAVAKAHGIAPERYVIVNGTLDAPQFSLGQEQYGALARVVTRVIHCAAMVNLAIGRQEMLDWSARGITTVLEFCGDASADLRFTSSTSVFPDRGGPWPEGLTPVWEGCTGYGAAKIAAETTIRNSGIPAAIVRLPSLYDLDAPNPRDLYEAILKASVRAACVPQGLAFPMIDVTAAAAYLLGDITTPVAAIYNLIPEQRVSPAQMPSVAVNDWLEKVTLEPGIARIIAEFPETLRADATFETAATRDAWLRVSDARFETLCDADMLLARRSQADQGNTASAAPLDMDNHRAASLAK</sequence>
<keyword evidence="5" id="KW-1185">Reference proteome</keyword>
<dbReference type="InterPro" id="IPR000873">
    <property type="entry name" value="AMP-dep_synth/lig_dom"/>
</dbReference>
<dbReference type="InterPro" id="IPR013120">
    <property type="entry name" value="FAR_NAD-bd"/>
</dbReference>
<dbReference type="PANTHER" id="PTHR44845">
    <property type="entry name" value="CARRIER DOMAIN-CONTAINING PROTEIN"/>
    <property type="match status" value="1"/>
</dbReference>
<accession>A0A844AVU9</accession>
<dbReference type="Gene3D" id="3.30.300.30">
    <property type="match status" value="1"/>
</dbReference>
<dbReference type="InterPro" id="IPR042099">
    <property type="entry name" value="ANL_N_sf"/>
</dbReference>
<keyword evidence="2" id="KW-0597">Phosphoprotein</keyword>
<comment type="caution">
    <text evidence="4">The sequence shown here is derived from an EMBL/GenBank/DDBJ whole genome shotgun (WGS) entry which is preliminary data.</text>
</comment>
<dbReference type="InterPro" id="IPR036291">
    <property type="entry name" value="NAD(P)-bd_dom_sf"/>
</dbReference>
<dbReference type="Proteomes" id="UP000436694">
    <property type="component" value="Unassembled WGS sequence"/>
</dbReference>
<dbReference type="Pfam" id="PF07993">
    <property type="entry name" value="NAD_binding_4"/>
    <property type="match status" value="1"/>
</dbReference>
<dbReference type="PROSITE" id="PS00455">
    <property type="entry name" value="AMP_BINDING"/>
    <property type="match status" value="1"/>
</dbReference>
<dbReference type="Pfam" id="PF00501">
    <property type="entry name" value="AMP-binding"/>
    <property type="match status" value="1"/>
</dbReference>
<dbReference type="InterPro" id="IPR020845">
    <property type="entry name" value="AMP-binding_CS"/>
</dbReference>
<feature type="domain" description="Carrier" evidence="3">
    <location>
        <begin position="520"/>
        <end position="596"/>
    </location>
</feature>
<dbReference type="SUPFAM" id="SSF56801">
    <property type="entry name" value="Acetyl-CoA synthetase-like"/>
    <property type="match status" value="1"/>
</dbReference>
<dbReference type="PROSITE" id="PS50075">
    <property type="entry name" value="CARRIER"/>
    <property type="match status" value="1"/>
</dbReference>
<reference evidence="4 5" key="1">
    <citation type="submission" date="2019-10" db="EMBL/GenBank/DDBJ databases">
        <title>Epibacterium sp. nov., isolated from seawater.</title>
        <authorList>
            <person name="Zhang X."/>
            <person name="Li N."/>
        </authorList>
    </citation>
    <scope>NUCLEOTIDE SEQUENCE [LARGE SCALE GENOMIC DNA]</scope>
    <source>
        <strain evidence="4 5">SM1969</strain>
    </source>
</reference>
<proteinExistence type="predicted"/>
<dbReference type="AlphaFoldDB" id="A0A844AVU9"/>
<dbReference type="Gene3D" id="3.40.50.720">
    <property type="entry name" value="NAD(P)-binding Rossmann-like Domain"/>
    <property type="match status" value="1"/>
</dbReference>
<dbReference type="SUPFAM" id="SSF47336">
    <property type="entry name" value="ACP-like"/>
    <property type="match status" value="1"/>
</dbReference>
<keyword evidence="1" id="KW-0596">Phosphopantetheine</keyword>
<dbReference type="SUPFAM" id="SSF51735">
    <property type="entry name" value="NAD(P)-binding Rossmann-fold domains"/>
    <property type="match status" value="1"/>
</dbReference>
<evidence type="ECO:0000256" key="2">
    <source>
        <dbReference type="ARBA" id="ARBA00022553"/>
    </source>
</evidence>
<dbReference type="EMBL" id="WIXK01000006">
    <property type="protein sequence ID" value="MQY43608.1"/>
    <property type="molecule type" value="Genomic_DNA"/>
</dbReference>
<dbReference type="RefSeq" id="WP_153548499.1">
    <property type="nucleotide sequence ID" value="NZ_WIXK01000006.1"/>
</dbReference>
<dbReference type="InterPro" id="IPR009081">
    <property type="entry name" value="PP-bd_ACP"/>
</dbReference>
<evidence type="ECO:0000313" key="5">
    <source>
        <dbReference type="Proteomes" id="UP000436694"/>
    </source>
</evidence>
<protein>
    <submittedName>
        <fullName evidence="4">AMP-binding protein</fullName>
    </submittedName>
</protein>
<dbReference type="PANTHER" id="PTHR44845:SF6">
    <property type="entry name" value="BETA-ALANINE-ACTIVATING ENZYME"/>
    <property type="match status" value="1"/>
</dbReference>
<dbReference type="Gene3D" id="3.40.50.12780">
    <property type="entry name" value="N-terminal domain of ligase-like"/>
    <property type="match status" value="1"/>
</dbReference>
<dbReference type="Pfam" id="PF00550">
    <property type="entry name" value="PP-binding"/>
    <property type="match status" value="1"/>
</dbReference>
<name>A0A844AVU9_9RHOB</name>